<evidence type="ECO:0000313" key="3">
    <source>
        <dbReference type="EMBL" id="CAB4657076.1"/>
    </source>
</evidence>
<dbReference type="EMBL" id="CAFBMO010000032">
    <property type="protein sequence ID" value="CAB4907916.1"/>
    <property type="molecule type" value="Genomic_DNA"/>
</dbReference>
<protein>
    <submittedName>
        <fullName evidence="3">Unannotated protein</fullName>
    </submittedName>
</protein>
<evidence type="ECO:0000256" key="1">
    <source>
        <dbReference type="ARBA" id="ARBA00023125"/>
    </source>
</evidence>
<organism evidence="3">
    <name type="scientific">freshwater metagenome</name>
    <dbReference type="NCBI Taxonomy" id="449393"/>
    <lineage>
        <taxon>unclassified sequences</taxon>
        <taxon>metagenomes</taxon>
        <taxon>ecological metagenomes</taxon>
    </lineage>
</organism>
<keyword evidence="1" id="KW-0238">DNA-binding</keyword>
<dbReference type="PROSITE" id="PS50935">
    <property type="entry name" value="SSB"/>
    <property type="match status" value="1"/>
</dbReference>
<dbReference type="Gene3D" id="2.40.50.140">
    <property type="entry name" value="Nucleic acid-binding proteins"/>
    <property type="match status" value="1"/>
</dbReference>
<dbReference type="InterPro" id="IPR012340">
    <property type="entry name" value="NA-bd_OB-fold"/>
</dbReference>
<dbReference type="AlphaFoldDB" id="A0A6J6L666"/>
<reference evidence="3" key="1">
    <citation type="submission" date="2020-05" db="EMBL/GenBank/DDBJ databases">
        <authorList>
            <person name="Chiriac C."/>
            <person name="Salcher M."/>
            <person name="Ghai R."/>
            <person name="Kavagutti S V."/>
        </authorList>
    </citation>
    <scope>NUCLEOTIDE SEQUENCE</scope>
</reference>
<name>A0A6J6L666_9ZZZZ</name>
<accession>A0A6J6L666</accession>
<evidence type="ECO:0000313" key="2">
    <source>
        <dbReference type="EMBL" id="CAB4622070.1"/>
    </source>
</evidence>
<gene>
    <name evidence="2" type="ORF">UFOPK1908_00881</name>
    <name evidence="3" type="ORF">UFOPK2282_00293</name>
    <name evidence="4" type="ORF">UFOPK3576_00902</name>
</gene>
<dbReference type="EMBL" id="CAEZWR010000021">
    <property type="protein sequence ID" value="CAB4657076.1"/>
    <property type="molecule type" value="Genomic_DNA"/>
</dbReference>
<sequence>MHDITLTVIGNVVSDVSLRFSSAGDPVASFRIACTPRRFDRTTDRWIDSDTHYFGVSCWRDMAQNVVQSVTKGMPVVVHGRLRSREVERACGDASHKIRYQDIEARSVGPDLTRGVSAFTRVKRQSVVESEERLIADLQGAALALAEVDDIPEGVDPETGELVEDYARIAADQMESIPVGV</sequence>
<dbReference type="GO" id="GO:0003697">
    <property type="term" value="F:single-stranded DNA binding"/>
    <property type="evidence" value="ECO:0007669"/>
    <property type="project" value="InterPro"/>
</dbReference>
<dbReference type="Pfam" id="PF00436">
    <property type="entry name" value="SSB"/>
    <property type="match status" value="1"/>
</dbReference>
<dbReference type="InterPro" id="IPR000424">
    <property type="entry name" value="Primosome_PriB/ssb"/>
</dbReference>
<proteinExistence type="predicted"/>
<dbReference type="CDD" id="cd04496">
    <property type="entry name" value="SSB_OBF"/>
    <property type="match status" value="1"/>
</dbReference>
<evidence type="ECO:0000313" key="4">
    <source>
        <dbReference type="EMBL" id="CAB4907916.1"/>
    </source>
</evidence>
<dbReference type="SUPFAM" id="SSF50249">
    <property type="entry name" value="Nucleic acid-binding proteins"/>
    <property type="match status" value="1"/>
</dbReference>
<dbReference type="EMBL" id="CAEZVB010000037">
    <property type="protein sequence ID" value="CAB4622070.1"/>
    <property type="molecule type" value="Genomic_DNA"/>
</dbReference>